<dbReference type="InterPro" id="IPR036513">
    <property type="entry name" value="STAS_dom_sf"/>
</dbReference>
<dbReference type="InterPro" id="IPR011547">
    <property type="entry name" value="SLC26A/SulP_dom"/>
</dbReference>
<dbReference type="AlphaFoldDB" id="A0AAU7FA69"/>
<evidence type="ECO:0000256" key="2">
    <source>
        <dbReference type="ARBA" id="ARBA00022692"/>
    </source>
</evidence>
<evidence type="ECO:0000256" key="1">
    <source>
        <dbReference type="ARBA" id="ARBA00004141"/>
    </source>
</evidence>
<feature type="transmembrane region" description="Helical" evidence="5">
    <location>
        <begin position="335"/>
        <end position="352"/>
    </location>
</feature>
<evidence type="ECO:0000259" key="6">
    <source>
        <dbReference type="PROSITE" id="PS50801"/>
    </source>
</evidence>
<feature type="transmembrane region" description="Helical" evidence="5">
    <location>
        <begin position="188"/>
        <end position="206"/>
    </location>
</feature>
<feature type="domain" description="STAS" evidence="6">
    <location>
        <begin position="451"/>
        <end position="565"/>
    </location>
</feature>
<dbReference type="InterPro" id="IPR001902">
    <property type="entry name" value="SLC26A/SulP_fam"/>
</dbReference>
<evidence type="ECO:0000256" key="3">
    <source>
        <dbReference type="ARBA" id="ARBA00022989"/>
    </source>
</evidence>
<feature type="transmembrane region" description="Helical" evidence="5">
    <location>
        <begin position="213"/>
        <end position="233"/>
    </location>
</feature>
<evidence type="ECO:0000256" key="5">
    <source>
        <dbReference type="SAM" id="Phobius"/>
    </source>
</evidence>
<dbReference type="InterPro" id="IPR002645">
    <property type="entry name" value="STAS_dom"/>
</dbReference>
<feature type="transmembrane region" description="Helical" evidence="5">
    <location>
        <begin position="359"/>
        <end position="376"/>
    </location>
</feature>
<protein>
    <submittedName>
        <fullName evidence="7">SulP family inorganic anion transporter</fullName>
    </submittedName>
</protein>
<feature type="transmembrane region" description="Helical" evidence="5">
    <location>
        <begin position="263"/>
        <end position="286"/>
    </location>
</feature>
<accession>A0AAU7FA69</accession>
<dbReference type="GO" id="GO:0008271">
    <property type="term" value="F:secondary active sulfate transmembrane transporter activity"/>
    <property type="evidence" value="ECO:0007669"/>
    <property type="project" value="InterPro"/>
</dbReference>
<keyword evidence="4 5" id="KW-0472">Membrane</keyword>
<dbReference type="PROSITE" id="PS01130">
    <property type="entry name" value="SLC26A"/>
    <property type="match status" value="1"/>
</dbReference>
<feature type="transmembrane region" description="Helical" evidence="5">
    <location>
        <begin position="84"/>
        <end position="104"/>
    </location>
</feature>
<name>A0AAU7FA69_9NEIS</name>
<proteinExistence type="predicted"/>
<dbReference type="PANTHER" id="PTHR11814">
    <property type="entry name" value="SULFATE TRANSPORTER"/>
    <property type="match status" value="1"/>
</dbReference>
<reference evidence="7" key="1">
    <citation type="submission" date="2024-05" db="EMBL/GenBank/DDBJ databases">
        <authorList>
            <person name="Yang L."/>
            <person name="Pan L."/>
        </authorList>
    </citation>
    <scope>NUCLEOTIDE SEQUENCE</scope>
    <source>
        <strain evidence="7">FCG-7</strain>
    </source>
</reference>
<dbReference type="RefSeq" id="WP_348945887.1">
    <property type="nucleotide sequence ID" value="NZ_CP157355.1"/>
</dbReference>
<feature type="transmembrane region" description="Helical" evidence="5">
    <location>
        <begin position="35"/>
        <end position="53"/>
    </location>
</feature>
<dbReference type="CDD" id="cd07042">
    <property type="entry name" value="STAS_SulP_like_sulfate_transporter"/>
    <property type="match status" value="1"/>
</dbReference>
<comment type="subcellular location">
    <subcellularLocation>
        <location evidence="1">Membrane</location>
        <topology evidence="1">Multi-pass membrane protein</topology>
    </subcellularLocation>
</comment>
<dbReference type="GO" id="GO:0016020">
    <property type="term" value="C:membrane"/>
    <property type="evidence" value="ECO:0007669"/>
    <property type="project" value="UniProtKB-SubCell"/>
</dbReference>
<organism evidence="7">
    <name type="scientific">Chitinibacter mangrovi</name>
    <dbReference type="NCBI Taxonomy" id="3153927"/>
    <lineage>
        <taxon>Bacteria</taxon>
        <taxon>Pseudomonadati</taxon>
        <taxon>Pseudomonadota</taxon>
        <taxon>Betaproteobacteria</taxon>
        <taxon>Neisseriales</taxon>
        <taxon>Chitinibacteraceae</taxon>
        <taxon>Chitinibacter</taxon>
    </lineage>
</organism>
<dbReference type="PROSITE" id="PS50801">
    <property type="entry name" value="STAS"/>
    <property type="match status" value="1"/>
</dbReference>
<feature type="transmembrane region" description="Helical" evidence="5">
    <location>
        <begin position="59"/>
        <end position="77"/>
    </location>
</feature>
<keyword evidence="2 5" id="KW-0812">Transmembrane</keyword>
<feature type="transmembrane region" description="Helical" evidence="5">
    <location>
        <begin position="110"/>
        <end position="131"/>
    </location>
</feature>
<feature type="transmembrane region" description="Helical" evidence="5">
    <location>
        <begin position="396"/>
        <end position="423"/>
    </location>
</feature>
<evidence type="ECO:0000313" key="7">
    <source>
        <dbReference type="EMBL" id="XBM01610.1"/>
    </source>
</evidence>
<dbReference type="Pfam" id="PF00916">
    <property type="entry name" value="Sulfate_transp"/>
    <property type="match status" value="1"/>
</dbReference>
<dbReference type="SUPFAM" id="SSF52091">
    <property type="entry name" value="SpoIIaa-like"/>
    <property type="match status" value="1"/>
</dbReference>
<dbReference type="Gene3D" id="3.30.750.24">
    <property type="entry name" value="STAS domain"/>
    <property type="match status" value="1"/>
</dbReference>
<sequence>MAKPSAIAASRQMLRLLLLQSGLAKIRREYLADDLGAGISVCVVLIPACVAYADLAGMPAQYGLYTALAGMLVYALLGSSRHLIVGPDAALALLVAAAITPLANGNPAQYLMLSSVLTLLVGVLMLIAAKARLGAMADLLSKPVLLGFMNGAALILIASQLGKWTGLSLHETAFFPRVLELITRHEQIHATSLIIGLLSILFLALLRELQPKLPAAILLFIVAIGGAYLLNIAEHGVALLGDLPKGLPDLAWPALSLNQITTLLPAAAGIALLAMPEGILLARAFAQKNHYEIAPNRELMALGLANVAASLWQGFALGASQSRTAINDAAGGKSVMSGLFAALLLLLFLLFLSGSLRYLPVTTLSALLIFAGLNLIEVRTWVEMYRLDRTAAIFSLITTAGVLIVGVLPGIIVGILLSLAYLIQFMARPFDAVLCSVAGRKGFHDVAEAHLSGESRYLQGLLVYRFYAPLLFANSSYFVDRISQLVAEDGDTRWVLVDAQAITFLDVTAAEQLLTLNRLLEEAGIDLKFARCNRPLREAFDRYGVTSALGADSFFAHVHDALAQYKLLHPDVAPEPVSMSWNGVDRRLG</sequence>
<dbReference type="EMBL" id="CP157355">
    <property type="protein sequence ID" value="XBM01610.1"/>
    <property type="molecule type" value="Genomic_DNA"/>
</dbReference>
<feature type="transmembrane region" description="Helical" evidence="5">
    <location>
        <begin position="143"/>
        <end position="162"/>
    </location>
</feature>
<evidence type="ECO:0000256" key="4">
    <source>
        <dbReference type="ARBA" id="ARBA00023136"/>
    </source>
</evidence>
<dbReference type="KEGG" id="cmav:ABHF33_04835"/>
<dbReference type="InterPro" id="IPR018045">
    <property type="entry name" value="S04_transporter_CS"/>
</dbReference>
<gene>
    <name evidence="7" type="ORF">ABHF33_04835</name>
</gene>
<dbReference type="Pfam" id="PF01740">
    <property type="entry name" value="STAS"/>
    <property type="match status" value="1"/>
</dbReference>
<keyword evidence="3 5" id="KW-1133">Transmembrane helix</keyword>